<feature type="domain" description="Mammalian cell entry C-terminal" evidence="3">
    <location>
        <begin position="123"/>
        <end position="318"/>
    </location>
</feature>
<evidence type="ECO:0000256" key="1">
    <source>
        <dbReference type="SAM" id="Phobius"/>
    </source>
</evidence>
<feature type="domain" description="Mce/MlaD" evidence="2">
    <location>
        <begin position="43"/>
        <end position="117"/>
    </location>
</feature>
<dbReference type="InterPro" id="IPR003399">
    <property type="entry name" value="Mce/MlaD"/>
</dbReference>
<accession>A0A6L7GMD6</accession>
<evidence type="ECO:0000313" key="5">
    <source>
        <dbReference type="Proteomes" id="UP000475545"/>
    </source>
</evidence>
<proteinExistence type="predicted"/>
<keyword evidence="1" id="KW-0812">Transmembrane</keyword>
<dbReference type="GO" id="GO:0005576">
    <property type="term" value="C:extracellular region"/>
    <property type="evidence" value="ECO:0007669"/>
    <property type="project" value="TreeGrafter"/>
</dbReference>
<dbReference type="PANTHER" id="PTHR33371:SF17">
    <property type="entry name" value="MCE-FAMILY PROTEIN MCE1B"/>
    <property type="match status" value="1"/>
</dbReference>
<reference evidence="4 5" key="1">
    <citation type="submission" date="2019-11" db="EMBL/GenBank/DDBJ databases">
        <title>Gordonia sp. nov., a novel actinobacterium isolated from mangrove soil in Hainan.</title>
        <authorList>
            <person name="Huang X."/>
            <person name="Xie Y."/>
            <person name="Chu X."/>
            <person name="Xiao K."/>
        </authorList>
    </citation>
    <scope>NUCLEOTIDE SEQUENCE [LARGE SCALE GENOMIC DNA]</scope>
    <source>
        <strain evidence="4 5">HNM0687</strain>
    </source>
</reference>
<comment type="caution">
    <text evidence="4">The sequence shown here is derived from an EMBL/GenBank/DDBJ whole genome shotgun (WGS) entry which is preliminary data.</text>
</comment>
<feature type="transmembrane region" description="Helical" evidence="1">
    <location>
        <begin position="12"/>
        <end position="33"/>
    </location>
</feature>
<dbReference type="InterPro" id="IPR005693">
    <property type="entry name" value="Mce"/>
</dbReference>
<keyword evidence="5" id="KW-1185">Reference proteome</keyword>
<organism evidence="4 5">
    <name type="scientific">Gordonia mangrovi</name>
    <dbReference type="NCBI Taxonomy" id="2665643"/>
    <lineage>
        <taxon>Bacteria</taxon>
        <taxon>Bacillati</taxon>
        <taxon>Actinomycetota</taxon>
        <taxon>Actinomycetes</taxon>
        <taxon>Mycobacteriales</taxon>
        <taxon>Gordoniaceae</taxon>
        <taxon>Gordonia</taxon>
    </lineage>
</organism>
<dbReference type="GO" id="GO:0051701">
    <property type="term" value="P:biological process involved in interaction with host"/>
    <property type="evidence" value="ECO:0007669"/>
    <property type="project" value="TreeGrafter"/>
</dbReference>
<dbReference type="RefSeq" id="WP_160900127.1">
    <property type="nucleotide sequence ID" value="NZ_CP102850.1"/>
</dbReference>
<dbReference type="InterPro" id="IPR024516">
    <property type="entry name" value="Mce_C"/>
</dbReference>
<dbReference type="PANTHER" id="PTHR33371">
    <property type="entry name" value="INTERMEMBRANE PHOSPHOLIPID TRANSPORT SYSTEM BINDING PROTEIN MLAD-RELATED"/>
    <property type="match status" value="1"/>
</dbReference>
<keyword evidence="1" id="KW-1133">Transmembrane helix</keyword>
<dbReference type="Pfam" id="PF11887">
    <property type="entry name" value="Mce4_CUP1"/>
    <property type="match status" value="1"/>
</dbReference>
<evidence type="ECO:0000259" key="3">
    <source>
        <dbReference type="Pfam" id="PF11887"/>
    </source>
</evidence>
<dbReference type="AlphaFoldDB" id="A0A6L7GMD6"/>
<sequence>MDNRARAFRATVIKLGAFAVVMVLVFVGLVVVFSNYRSGASDDYRAVFTSASAMKSGSKVKIAGVEVGQVSGVSLTRDNEAEVEFSVDREYRLPSSVRALIRYENLTGDRYLELEQGTGAAGEYLSPGDRIPVEQTEPALDLDKLLGGFKPLFRTLDPDEVNELSASIVAVFQGQGPALNKLLADTASFTSALADRDQLIDQVIGNLNTTLGTLDGDRTGLDSSIDQLQQLASGLAAQRGVIGNSLTQTSKVTNGLADLLQTTRPDLQQMVANTGSTSQELLNAEPYLRSLIPRLPNDYKMLSNLGSYGAWLQIYFCRIRLLLTGPGGKQYFFTSNDVMGDTTKAGGRCAAQ</sequence>
<dbReference type="Pfam" id="PF02470">
    <property type="entry name" value="MlaD"/>
    <property type="match status" value="1"/>
</dbReference>
<evidence type="ECO:0000259" key="2">
    <source>
        <dbReference type="Pfam" id="PF02470"/>
    </source>
</evidence>
<dbReference type="EMBL" id="WMBR01000001">
    <property type="protein sequence ID" value="MXP19945.1"/>
    <property type="molecule type" value="Genomic_DNA"/>
</dbReference>
<dbReference type="Proteomes" id="UP000475545">
    <property type="component" value="Unassembled WGS sequence"/>
</dbReference>
<keyword evidence="1" id="KW-0472">Membrane</keyword>
<name>A0A6L7GMD6_9ACTN</name>
<gene>
    <name evidence="4" type="ORF">GIY30_01010</name>
</gene>
<dbReference type="NCBIfam" id="TIGR00996">
    <property type="entry name" value="Mtu_fam_mce"/>
    <property type="match status" value="1"/>
</dbReference>
<dbReference type="InterPro" id="IPR052336">
    <property type="entry name" value="MlaD_Phospholipid_Transporter"/>
</dbReference>
<evidence type="ECO:0000313" key="4">
    <source>
        <dbReference type="EMBL" id="MXP19945.1"/>
    </source>
</evidence>
<protein>
    <submittedName>
        <fullName evidence="4">MCE family protein</fullName>
    </submittedName>
</protein>